<proteinExistence type="predicted"/>
<keyword evidence="1" id="KW-0812">Transmembrane</keyword>
<keyword evidence="1" id="KW-1133">Transmembrane helix</keyword>
<dbReference type="EMBL" id="PHKV01000003">
    <property type="protein sequence ID" value="PKV12536.1"/>
    <property type="molecule type" value="Genomic_DNA"/>
</dbReference>
<name>A0A2N3RJ79_9XANT</name>
<dbReference type="Proteomes" id="UP000233748">
    <property type="component" value="Unassembled WGS sequence"/>
</dbReference>
<comment type="caution">
    <text evidence="2">The sequence shown here is derived from an EMBL/GenBank/DDBJ whole genome shotgun (WGS) entry which is preliminary data.</text>
</comment>
<evidence type="ECO:0000256" key="1">
    <source>
        <dbReference type="SAM" id="Phobius"/>
    </source>
</evidence>
<dbReference type="OrthoDB" id="5999392at2"/>
<dbReference type="EMBL" id="PHKW01000003">
    <property type="protein sequence ID" value="PKV16813.1"/>
    <property type="molecule type" value="Genomic_DNA"/>
</dbReference>
<dbReference type="AlphaFoldDB" id="A0A2N3RJ79"/>
<protein>
    <submittedName>
        <fullName evidence="2">Uncharacterized protein</fullName>
    </submittedName>
</protein>
<keyword evidence="1" id="KW-0472">Membrane</keyword>
<evidence type="ECO:0000313" key="3">
    <source>
        <dbReference type="EMBL" id="PKV16813.1"/>
    </source>
</evidence>
<feature type="transmembrane region" description="Helical" evidence="1">
    <location>
        <begin position="58"/>
        <end position="77"/>
    </location>
</feature>
<gene>
    <name evidence="2" type="ORF">XpruCFBP8353_11470</name>
    <name evidence="3" type="ORF">XpruCFBP8354_11470</name>
</gene>
<evidence type="ECO:0000313" key="5">
    <source>
        <dbReference type="Proteomes" id="UP000233748"/>
    </source>
</evidence>
<organism evidence="2 4">
    <name type="scientific">Xanthomonas prunicola</name>
    <dbReference type="NCBI Taxonomy" id="2053930"/>
    <lineage>
        <taxon>Bacteria</taxon>
        <taxon>Pseudomonadati</taxon>
        <taxon>Pseudomonadota</taxon>
        <taxon>Gammaproteobacteria</taxon>
        <taxon>Lysobacterales</taxon>
        <taxon>Lysobacteraceae</taxon>
        <taxon>Xanthomonas</taxon>
    </lineage>
</organism>
<sequence>MNHTLHDRDHEDDAALLAQLQALPSQRQPPSQIWERIAPALTDRSTVVALVPLRRRGWILPAAGLALAAAVALVAIAPGIDRQAPSPAAAQPALVTQAQAMAEHYQQAIAEVPVQQVPADLLPALDELDRSAQAIHAAIVQSPRSAFLLSQLQRAYAKRLQLTRLACEGEASFPS</sequence>
<dbReference type="Proteomes" id="UP000233720">
    <property type="component" value="Unassembled WGS sequence"/>
</dbReference>
<accession>A0A2N3RJ79</accession>
<evidence type="ECO:0000313" key="4">
    <source>
        <dbReference type="Proteomes" id="UP000233720"/>
    </source>
</evidence>
<dbReference type="RefSeq" id="WP_101363360.1">
    <property type="nucleotide sequence ID" value="NZ_PHKV01000003.1"/>
</dbReference>
<keyword evidence="5" id="KW-1185">Reference proteome</keyword>
<reference evidence="4 5" key="1">
    <citation type="submission" date="2017-11" db="EMBL/GenBank/DDBJ databases">
        <title>Xanthomonas prunicola sp. nov., a novel pathogen that affects nectarine (Prunus persica var. nectarine) trees.</title>
        <authorList>
            <person name="Lopez M."/>
            <person name="Lopez-Soriano P."/>
            <person name="Garita-Cambronero J."/>
            <person name="Beltran C."/>
            <person name="Taghouti G."/>
            <person name="Portier P."/>
            <person name="Cubero J."/>
            <person name="Fischer-Le Saux M."/>
            <person name="Marco-Noales E."/>
        </authorList>
    </citation>
    <scope>NUCLEOTIDE SEQUENCE [LARGE SCALE GENOMIC DNA]</scope>
    <source>
        <strain evidence="2 4">CFBP8353</strain>
        <strain evidence="3 5">CFBP8354</strain>
    </source>
</reference>
<evidence type="ECO:0000313" key="2">
    <source>
        <dbReference type="EMBL" id="PKV12536.1"/>
    </source>
</evidence>